<dbReference type="PROSITE" id="PS50850">
    <property type="entry name" value="MFS"/>
    <property type="match status" value="1"/>
</dbReference>
<dbReference type="InterPro" id="IPR036259">
    <property type="entry name" value="MFS_trans_sf"/>
</dbReference>
<evidence type="ECO:0000256" key="7">
    <source>
        <dbReference type="SAM" id="Phobius"/>
    </source>
</evidence>
<comment type="similarity">
    <text evidence="2">Belongs to the major facilitator superfamily.</text>
</comment>
<dbReference type="GO" id="GO:0016020">
    <property type="term" value="C:membrane"/>
    <property type="evidence" value="ECO:0007669"/>
    <property type="project" value="UniProtKB-SubCell"/>
</dbReference>
<proteinExistence type="inferred from homology"/>
<feature type="transmembrane region" description="Helical" evidence="7">
    <location>
        <begin position="116"/>
        <end position="133"/>
    </location>
</feature>
<evidence type="ECO:0000259" key="8">
    <source>
        <dbReference type="PROSITE" id="PS50850"/>
    </source>
</evidence>
<keyword evidence="4 7" id="KW-0812">Transmembrane</keyword>
<evidence type="ECO:0000256" key="6">
    <source>
        <dbReference type="ARBA" id="ARBA00023136"/>
    </source>
</evidence>
<dbReference type="InterPro" id="IPR020846">
    <property type="entry name" value="MFS_dom"/>
</dbReference>
<evidence type="ECO:0000256" key="1">
    <source>
        <dbReference type="ARBA" id="ARBA00004141"/>
    </source>
</evidence>
<feature type="transmembrane region" description="Helical" evidence="7">
    <location>
        <begin position="299"/>
        <end position="320"/>
    </location>
</feature>
<dbReference type="InterPro" id="IPR005829">
    <property type="entry name" value="Sugar_transporter_CS"/>
</dbReference>
<dbReference type="Gene3D" id="1.20.1250.20">
    <property type="entry name" value="MFS general substrate transporter like domains"/>
    <property type="match status" value="1"/>
</dbReference>
<gene>
    <name evidence="9" type="ORF">TBRA_LOCUS3104</name>
</gene>
<dbReference type="AlphaFoldDB" id="A0A6H5I421"/>
<feature type="transmembrane region" description="Helical" evidence="7">
    <location>
        <begin position="419"/>
        <end position="442"/>
    </location>
</feature>
<accession>A0A6H5I421</accession>
<evidence type="ECO:0000313" key="9">
    <source>
        <dbReference type="EMBL" id="CAB0031124.1"/>
    </source>
</evidence>
<feature type="transmembrane region" description="Helical" evidence="7">
    <location>
        <begin position="58"/>
        <end position="75"/>
    </location>
</feature>
<reference evidence="9 10" key="1">
    <citation type="submission" date="2020-02" db="EMBL/GenBank/DDBJ databases">
        <authorList>
            <person name="Ferguson B K."/>
        </authorList>
    </citation>
    <scope>NUCLEOTIDE SEQUENCE [LARGE SCALE GENOMIC DNA]</scope>
</reference>
<evidence type="ECO:0000256" key="5">
    <source>
        <dbReference type="ARBA" id="ARBA00022989"/>
    </source>
</evidence>
<feature type="transmembrane region" description="Helical" evidence="7">
    <location>
        <begin position="20"/>
        <end position="46"/>
    </location>
</feature>
<feature type="transmembrane region" description="Helical" evidence="7">
    <location>
        <begin position="186"/>
        <end position="205"/>
    </location>
</feature>
<feature type="domain" description="Major facilitator superfamily (MFS) profile" evidence="8">
    <location>
        <begin position="19"/>
        <end position="486"/>
    </location>
</feature>
<dbReference type="FunFam" id="1.20.1250.20:FF:000232">
    <property type="entry name" value="Organic cation/carnitine transporter 7"/>
    <property type="match status" value="1"/>
</dbReference>
<dbReference type="Proteomes" id="UP000479190">
    <property type="component" value="Unassembled WGS sequence"/>
</dbReference>
<keyword evidence="3" id="KW-0813">Transport</keyword>
<comment type="subcellular location">
    <subcellularLocation>
        <location evidence="1">Membrane</location>
        <topology evidence="1">Multi-pass membrane protein</topology>
    </subcellularLocation>
</comment>
<feature type="transmembrane region" description="Helical" evidence="7">
    <location>
        <begin position="145"/>
        <end position="166"/>
    </location>
</feature>
<dbReference type="SUPFAM" id="SSF103473">
    <property type="entry name" value="MFS general substrate transporter"/>
    <property type="match status" value="1"/>
</dbReference>
<keyword evidence="10" id="KW-1185">Reference proteome</keyword>
<dbReference type="OrthoDB" id="3936150at2759"/>
<evidence type="ECO:0000256" key="2">
    <source>
        <dbReference type="ARBA" id="ARBA00008335"/>
    </source>
</evidence>
<keyword evidence="5 7" id="KW-1133">Transmembrane helix</keyword>
<dbReference type="InterPro" id="IPR005828">
    <property type="entry name" value="MFS_sugar_transport-like"/>
</dbReference>
<organism evidence="9 10">
    <name type="scientific">Trichogramma brassicae</name>
    <dbReference type="NCBI Taxonomy" id="86971"/>
    <lineage>
        <taxon>Eukaryota</taxon>
        <taxon>Metazoa</taxon>
        <taxon>Ecdysozoa</taxon>
        <taxon>Arthropoda</taxon>
        <taxon>Hexapoda</taxon>
        <taxon>Insecta</taxon>
        <taxon>Pterygota</taxon>
        <taxon>Neoptera</taxon>
        <taxon>Endopterygota</taxon>
        <taxon>Hymenoptera</taxon>
        <taxon>Apocrita</taxon>
        <taxon>Proctotrupomorpha</taxon>
        <taxon>Chalcidoidea</taxon>
        <taxon>Trichogrammatidae</taxon>
        <taxon>Trichogramma</taxon>
    </lineage>
</organism>
<protein>
    <recommendedName>
        <fullName evidence="8">Major facilitator superfamily (MFS) profile domain-containing protein</fullName>
    </recommendedName>
</protein>
<dbReference type="EMBL" id="CADCXV010000635">
    <property type="protein sequence ID" value="CAB0031124.1"/>
    <property type="molecule type" value="Genomic_DNA"/>
</dbReference>
<evidence type="ECO:0000256" key="3">
    <source>
        <dbReference type="ARBA" id="ARBA00022448"/>
    </source>
</evidence>
<dbReference type="GO" id="GO:0022857">
    <property type="term" value="F:transmembrane transporter activity"/>
    <property type="evidence" value="ECO:0007669"/>
    <property type="project" value="InterPro"/>
</dbReference>
<sequence length="537" mass="59734">MVEGEPDSKRNHKYGKFHYFLLAVCGFVSTSEEMDVISMSFILPSAQCDLKLNTQSKGWLNSIIFIGMMAGAYAWGSVADALGRRKVLIAISFMNALCIVASSFSQSYELFMFFRFLNGAALGGSGPVIWSYFAEFQPKSKRGSMLSFMAAFWTLGNLFVAGLAWLIIPREMGVKSPSFTYNSWRIFLLICAAPSFIVAGLLFLLPESPKYLLSRGRYEEALDIFRGIYAANTGKPRDTYSVKELILDDVSATASSEPVKTRSSDVINGLAEPEKKKNKYRVMFGDIMDNSRQLFVSPILRFTVISIIINFTFHIGYYGLMMWFPELFNRFDEFHRERPGQSASVCEVTHYVVSKSSSTRRAIFSTLSSGACSVGLYFVYNKYQNVVVSAIFSGVISCGNAALDCLITEIFPTNLRATGIAISMVAARLGGIIGNIVIAQLLDTYCPAPTFIVAALLIGKPFVTRLTASSTVTHYVFSRFFFLNRRRSAMPILTKYYPRATFLTSSIVWSATNKQPYNSLGLICASLLLYQPAHQAQ</sequence>
<feature type="transmembrane region" description="Helical" evidence="7">
    <location>
        <begin position="462"/>
        <end position="482"/>
    </location>
</feature>
<dbReference type="PANTHER" id="PTHR23511">
    <property type="entry name" value="SYNAPTIC VESICLE GLYCOPROTEIN 2"/>
    <property type="match status" value="1"/>
</dbReference>
<keyword evidence="6 7" id="KW-0472">Membrane</keyword>
<dbReference type="PROSITE" id="PS00217">
    <property type="entry name" value="SUGAR_TRANSPORT_2"/>
    <property type="match status" value="1"/>
</dbReference>
<feature type="transmembrane region" description="Helical" evidence="7">
    <location>
        <begin position="386"/>
        <end position="407"/>
    </location>
</feature>
<feature type="transmembrane region" description="Helical" evidence="7">
    <location>
        <begin position="87"/>
        <end position="104"/>
    </location>
</feature>
<evidence type="ECO:0000313" key="10">
    <source>
        <dbReference type="Proteomes" id="UP000479190"/>
    </source>
</evidence>
<dbReference type="PANTHER" id="PTHR23511:SF34">
    <property type="entry name" value="SYNAPTIC VESICLE GLYCOPROTEIN 2"/>
    <property type="match status" value="1"/>
</dbReference>
<name>A0A6H5I421_9HYME</name>
<dbReference type="Pfam" id="PF00083">
    <property type="entry name" value="Sugar_tr"/>
    <property type="match status" value="1"/>
</dbReference>
<evidence type="ECO:0000256" key="4">
    <source>
        <dbReference type="ARBA" id="ARBA00022692"/>
    </source>
</evidence>